<organism evidence="2 3">
    <name type="scientific">Winslowiella arboricola</name>
    <dbReference type="NCBI Taxonomy" id="2978220"/>
    <lineage>
        <taxon>Bacteria</taxon>
        <taxon>Pseudomonadati</taxon>
        <taxon>Pseudomonadota</taxon>
        <taxon>Gammaproteobacteria</taxon>
        <taxon>Enterobacterales</taxon>
        <taxon>Erwiniaceae</taxon>
        <taxon>Winslowiella</taxon>
    </lineage>
</organism>
<reference evidence="2" key="1">
    <citation type="submission" date="2022-09" db="EMBL/GenBank/DDBJ databases">
        <title>Winslowiella arboricola sp. nov., isolated from bleeding cankers on broadleaf hosts.</title>
        <authorList>
            <person name="Brady C."/>
            <person name="Kaur S."/>
            <person name="Crampton B."/>
            <person name="Maddock D."/>
            <person name="Arnold D."/>
            <person name="Denman S."/>
        </authorList>
    </citation>
    <scope>NUCLEOTIDE SEQUENCE</scope>
    <source>
        <strain evidence="2">BAC 15a-03b</strain>
    </source>
</reference>
<keyword evidence="1" id="KW-0812">Transmembrane</keyword>
<dbReference type="Proteomes" id="UP001064262">
    <property type="component" value="Unassembled WGS sequence"/>
</dbReference>
<dbReference type="AlphaFoldDB" id="A0A9J6PPS5"/>
<evidence type="ECO:0000313" key="2">
    <source>
        <dbReference type="EMBL" id="MCU5777616.1"/>
    </source>
</evidence>
<evidence type="ECO:0000256" key="1">
    <source>
        <dbReference type="SAM" id="Phobius"/>
    </source>
</evidence>
<evidence type="ECO:0008006" key="4">
    <source>
        <dbReference type="Google" id="ProtNLM"/>
    </source>
</evidence>
<keyword evidence="1" id="KW-0472">Membrane</keyword>
<keyword evidence="1" id="KW-1133">Transmembrane helix</keyword>
<name>A0A9J6PPS5_9GAMM</name>
<feature type="transmembrane region" description="Helical" evidence="1">
    <location>
        <begin position="6"/>
        <end position="26"/>
    </location>
</feature>
<protein>
    <recommendedName>
        <fullName evidence="4">DUF3592 domain-containing protein</fullName>
    </recommendedName>
</protein>
<keyword evidence="3" id="KW-1185">Reference proteome</keyword>
<proteinExistence type="predicted"/>
<dbReference type="RefSeq" id="WP_267141146.1">
    <property type="nucleotide sequence ID" value="NZ_JAODIL010000053.1"/>
</dbReference>
<dbReference type="EMBL" id="JAODIM010000039">
    <property type="protein sequence ID" value="MCU5777616.1"/>
    <property type="molecule type" value="Genomic_DNA"/>
</dbReference>
<accession>A0A9J6PPS5</accession>
<sequence length="125" mass="14140">MDFGIIAIIISTAFFFLLIFSSLRGLKDSKGDLTKIKHWLNLRTGKGDLADGTLLSWHQTETTYGEDYLFLMTLLSNVEGEEKEYQAVGLVRASKIHLLKKTLPLTIKYQGTPPKKMSVINVQYD</sequence>
<comment type="caution">
    <text evidence="2">The sequence shown here is derived from an EMBL/GenBank/DDBJ whole genome shotgun (WGS) entry which is preliminary data.</text>
</comment>
<evidence type="ECO:0000313" key="3">
    <source>
        <dbReference type="Proteomes" id="UP001064262"/>
    </source>
</evidence>
<gene>
    <name evidence="2" type="ORF">N5923_08940</name>
</gene>